<feature type="chain" id="PRO_5030741400" description="DUF4251 domain-containing protein" evidence="1">
    <location>
        <begin position="21"/>
        <end position="197"/>
    </location>
</feature>
<dbReference type="RefSeq" id="WP_183412180.1">
    <property type="nucleotide sequence ID" value="NZ_JACHYB010000001.1"/>
</dbReference>
<feature type="signal peptide" evidence="1">
    <location>
        <begin position="1"/>
        <end position="20"/>
    </location>
</feature>
<keyword evidence="3" id="KW-1185">Reference proteome</keyword>
<name>A0A7W5DNM3_9PORP</name>
<evidence type="ECO:0000313" key="3">
    <source>
        <dbReference type="Proteomes" id="UP000544222"/>
    </source>
</evidence>
<dbReference type="EMBL" id="JACHYB010000001">
    <property type="protein sequence ID" value="MBB3186265.1"/>
    <property type="molecule type" value="Genomic_DNA"/>
</dbReference>
<reference evidence="2 3" key="1">
    <citation type="submission" date="2020-08" db="EMBL/GenBank/DDBJ databases">
        <title>Genomic Encyclopedia of Type Strains, Phase IV (KMG-IV): sequencing the most valuable type-strain genomes for metagenomic binning, comparative biology and taxonomic classification.</title>
        <authorList>
            <person name="Goeker M."/>
        </authorList>
    </citation>
    <scope>NUCLEOTIDE SEQUENCE [LARGE SCALE GENOMIC DNA]</scope>
    <source>
        <strain evidence="2 3">DSM 27471</strain>
    </source>
</reference>
<keyword evidence="1" id="KW-0732">Signal</keyword>
<dbReference type="Proteomes" id="UP000544222">
    <property type="component" value="Unassembled WGS sequence"/>
</dbReference>
<evidence type="ECO:0008006" key="4">
    <source>
        <dbReference type="Google" id="ProtNLM"/>
    </source>
</evidence>
<dbReference type="AlphaFoldDB" id="A0A7W5DNM3"/>
<gene>
    <name evidence="2" type="ORF">FHX64_000428</name>
</gene>
<protein>
    <recommendedName>
        <fullName evidence="4">DUF4251 domain-containing protein</fullName>
    </recommendedName>
</protein>
<proteinExistence type="predicted"/>
<accession>A0A7W5DNM3</accession>
<dbReference type="InterPro" id="IPR025347">
    <property type="entry name" value="DUF4251"/>
</dbReference>
<dbReference type="Pfam" id="PF14059">
    <property type="entry name" value="DUF4251"/>
    <property type="match status" value="1"/>
</dbReference>
<evidence type="ECO:0000313" key="2">
    <source>
        <dbReference type="EMBL" id="MBB3186265.1"/>
    </source>
</evidence>
<organism evidence="2 3">
    <name type="scientific">Microbacter margulisiae</name>
    <dbReference type="NCBI Taxonomy" id="1350067"/>
    <lineage>
        <taxon>Bacteria</taxon>
        <taxon>Pseudomonadati</taxon>
        <taxon>Bacteroidota</taxon>
        <taxon>Bacteroidia</taxon>
        <taxon>Bacteroidales</taxon>
        <taxon>Porphyromonadaceae</taxon>
        <taxon>Microbacter</taxon>
    </lineage>
</organism>
<sequence>MKTRKIVLAVSMMVAGVLLASPLLARDFPKAQKESIQKEKKAAEKAAREAARMLTFRQALQALNDSTWILEANQVYSKWGRIFEVNDNTNFIMLEKGKAYLQLAFNGFRSGPNGIGGITLKGYPTKITITKDKQGNVTYNMNVMGNGLNADITLWLGYGDNHAEAMVNATFSSGQVSFAGRLVPLSQSNYFKSGLDF</sequence>
<evidence type="ECO:0000256" key="1">
    <source>
        <dbReference type="SAM" id="SignalP"/>
    </source>
</evidence>
<dbReference type="Gene3D" id="2.40.128.410">
    <property type="match status" value="1"/>
</dbReference>
<comment type="caution">
    <text evidence="2">The sequence shown here is derived from an EMBL/GenBank/DDBJ whole genome shotgun (WGS) entry which is preliminary data.</text>
</comment>